<evidence type="ECO:0000313" key="1">
    <source>
        <dbReference type="EMBL" id="KAJ4455498.1"/>
    </source>
</evidence>
<protein>
    <submittedName>
        <fullName evidence="1">Uncharacterized protein</fullName>
    </submittedName>
</protein>
<gene>
    <name evidence="1" type="ORF">PAPYR_9524</name>
</gene>
<sequence>MFLGVCPSEGFDPMRPLCDIGYAVDRHGVAEAMGCRVGEDMQFAFQTGDLVNMRLDCDQHTLAMAVGTRDTRQVRRRPHPGYDDLWW</sequence>
<dbReference type="EMBL" id="JAPMOS010000105">
    <property type="protein sequence ID" value="KAJ4455498.1"/>
    <property type="molecule type" value="Genomic_DNA"/>
</dbReference>
<name>A0ABQ8U9R2_9EUKA</name>
<organism evidence="1 2">
    <name type="scientific">Paratrimastix pyriformis</name>
    <dbReference type="NCBI Taxonomy" id="342808"/>
    <lineage>
        <taxon>Eukaryota</taxon>
        <taxon>Metamonada</taxon>
        <taxon>Preaxostyla</taxon>
        <taxon>Paratrimastigidae</taxon>
        <taxon>Paratrimastix</taxon>
    </lineage>
</organism>
<keyword evidence="2" id="KW-1185">Reference proteome</keyword>
<accession>A0ABQ8U9R2</accession>
<evidence type="ECO:0000313" key="2">
    <source>
        <dbReference type="Proteomes" id="UP001141327"/>
    </source>
</evidence>
<comment type="caution">
    <text evidence="1">The sequence shown here is derived from an EMBL/GenBank/DDBJ whole genome shotgun (WGS) entry which is preliminary data.</text>
</comment>
<dbReference type="Proteomes" id="UP001141327">
    <property type="component" value="Unassembled WGS sequence"/>
</dbReference>
<proteinExistence type="predicted"/>
<reference evidence="1" key="1">
    <citation type="journal article" date="2022" name="bioRxiv">
        <title>Genomics of Preaxostyla Flagellates Illuminates Evolutionary Transitions and the Path Towards Mitochondrial Loss.</title>
        <authorList>
            <person name="Novak L.V.F."/>
            <person name="Treitli S.C."/>
            <person name="Pyrih J."/>
            <person name="Halakuc P."/>
            <person name="Pipaliya S.V."/>
            <person name="Vacek V."/>
            <person name="Brzon O."/>
            <person name="Soukal P."/>
            <person name="Eme L."/>
            <person name="Dacks J.B."/>
            <person name="Karnkowska A."/>
            <person name="Elias M."/>
            <person name="Hampl V."/>
        </authorList>
    </citation>
    <scope>NUCLEOTIDE SEQUENCE</scope>
    <source>
        <strain evidence="1">RCP-MX</strain>
    </source>
</reference>